<dbReference type="InterPro" id="IPR007159">
    <property type="entry name" value="SpoVT-AbrB_dom"/>
</dbReference>
<dbReference type="GO" id="GO:0001558">
    <property type="term" value="P:regulation of cell growth"/>
    <property type="evidence" value="ECO:0007669"/>
    <property type="project" value="InterPro"/>
</dbReference>
<evidence type="ECO:0000313" key="3">
    <source>
        <dbReference type="Proteomes" id="UP000272412"/>
    </source>
</evidence>
<dbReference type="Pfam" id="PF15937">
    <property type="entry name" value="PrlF_antitoxin"/>
    <property type="match status" value="1"/>
</dbReference>
<sequence length="98" mass="11044">MNIILNAVSTMTSKNQTTIPESVRKALGLEKQDKLRFSVLEGGQVLLEKDVIDEEECDNDPVVHKFLSFLEQSMQDSPESIRPASSSRYARYRQLAGD</sequence>
<proteinExistence type="predicted"/>
<dbReference type="OrthoDB" id="426345at2"/>
<dbReference type="GO" id="GO:0003677">
    <property type="term" value="F:DNA binding"/>
    <property type="evidence" value="ECO:0007669"/>
    <property type="project" value="InterPro"/>
</dbReference>
<dbReference type="SUPFAM" id="SSF89447">
    <property type="entry name" value="AbrB/MazE/MraZ-like"/>
    <property type="match status" value="1"/>
</dbReference>
<evidence type="ECO:0000259" key="1">
    <source>
        <dbReference type="SMART" id="SM00966"/>
    </source>
</evidence>
<organism evidence="2 3">
    <name type="scientific">Neisseria weixii</name>
    <dbReference type="NCBI Taxonomy" id="1853276"/>
    <lineage>
        <taxon>Bacteria</taxon>
        <taxon>Pseudomonadati</taxon>
        <taxon>Pseudomonadota</taxon>
        <taxon>Betaproteobacteria</taxon>
        <taxon>Neisseriales</taxon>
        <taxon>Neisseriaceae</taxon>
        <taxon>Neisseria</taxon>
    </lineage>
</organism>
<dbReference type="InterPro" id="IPR031848">
    <property type="entry name" value="PrlF_antitoxin"/>
</dbReference>
<accession>A0A3N4MSV4</accession>
<evidence type="ECO:0000313" key="2">
    <source>
        <dbReference type="EMBL" id="RPD86145.1"/>
    </source>
</evidence>
<dbReference type="RefSeq" id="WP_123804481.1">
    <property type="nucleotide sequence ID" value="NZ_RPFL01000021.1"/>
</dbReference>
<name>A0A3N4MSV4_9NEIS</name>
<dbReference type="SMART" id="SM00966">
    <property type="entry name" value="SpoVT_AbrB"/>
    <property type="match status" value="1"/>
</dbReference>
<reference evidence="2 3" key="1">
    <citation type="submission" date="2018-11" db="EMBL/GenBank/DDBJ databases">
        <title>Neisseria weixii sp. nov. isolated from the rectal contents of plateau pika (Ochotona cruzoniae).</title>
        <authorList>
            <person name="Zhang G."/>
        </authorList>
    </citation>
    <scope>NUCLEOTIDE SEQUENCE [LARGE SCALE GENOMIC DNA]</scope>
    <source>
        <strain evidence="2 3">10009</strain>
    </source>
</reference>
<dbReference type="GO" id="GO:0003700">
    <property type="term" value="F:DNA-binding transcription factor activity"/>
    <property type="evidence" value="ECO:0007669"/>
    <property type="project" value="InterPro"/>
</dbReference>
<comment type="caution">
    <text evidence="2">The sequence shown here is derived from an EMBL/GenBank/DDBJ whole genome shotgun (WGS) entry which is preliminary data.</text>
</comment>
<dbReference type="AlphaFoldDB" id="A0A3N4MSV4"/>
<dbReference type="GO" id="GO:0097351">
    <property type="term" value="F:toxin sequestering activity"/>
    <property type="evidence" value="ECO:0007669"/>
    <property type="project" value="InterPro"/>
</dbReference>
<protein>
    <recommendedName>
        <fullName evidence="1">SpoVT-AbrB domain-containing protein</fullName>
    </recommendedName>
</protein>
<dbReference type="InterPro" id="IPR037914">
    <property type="entry name" value="SpoVT-AbrB_sf"/>
</dbReference>
<dbReference type="Proteomes" id="UP000272412">
    <property type="component" value="Unassembled WGS sequence"/>
</dbReference>
<keyword evidence="3" id="KW-1185">Reference proteome</keyword>
<feature type="domain" description="SpoVT-AbrB" evidence="1">
    <location>
        <begin position="9"/>
        <end position="53"/>
    </location>
</feature>
<gene>
    <name evidence="2" type="ORF">EGK74_08625</name>
</gene>
<dbReference type="Gene3D" id="2.10.260.10">
    <property type="match status" value="1"/>
</dbReference>
<dbReference type="EMBL" id="RPFL01000021">
    <property type="protein sequence ID" value="RPD86145.1"/>
    <property type="molecule type" value="Genomic_DNA"/>
</dbReference>